<evidence type="ECO:0000313" key="3">
    <source>
        <dbReference type="EMBL" id="CAH09112.1"/>
    </source>
</evidence>
<organism evidence="3 4">
    <name type="scientific">Bacteroides fragilis (strain ATCC 25285 / DSM 2151 / CCUG 4856 / JCM 11019 / LMG 10263 / NCTC 9343 / Onslow / VPI 2553 / EN-2)</name>
    <dbReference type="NCBI Taxonomy" id="272559"/>
    <lineage>
        <taxon>Bacteria</taxon>
        <taxon>Pseudomonadati</taxon>
        <taxon>Bacteroidota</taxon>
        <taxon>Bacteroidia</taxon>
        <taxon>Bacteroidales</taxon>
        <taxon>Bacteroidaceae</taxon>
        <taxon>Bacteroides</taxon>
    </lineage>
</organism>
<name>Q5L9W4_BACFN</name>
<evidence type="ECO:0000256" key="2">
    <source>
        <dbReference type="SAM" id="Phobius"/>
    </source>
</evidence>
<sequence length="128" mass="14763">MQNQLFYAYFTAIEITTILLHTMIGLLTTKELDFLTKLAELLKEYSAIISYGHCSELRILVCAGDSEDVEKYPIIFEDSFDENEIYDLLRKNRKRIEEIIEREVAEAVPEGELSQPDDQAGSMADHFH</sequence>
<dbReference type="HOGENOM" id="CLU_2191772_0_0_10"/>
<keyword evidence="2" id="KW-0472">Membrane</keyword>
<gene>
    <name evidence="3" type="ORF">BF9343_3331</name>
</gene>
<dbReference type="EMBL" id="CR626927">
    <property type="protein sequence ID" value="CAH09112.1"/>
    <property type="molecule type" value="Genomic_DNA"/>
</dbReference>
<dbReference type="Proteomes" id="UP000006731">
    <property type="component" value="Chromosome"/>
</dbReference>
<accession>Q5L9W4</accession>
<dbReference type="eggNOG" id="ENOG5032NH8">
    <property type="taxonomic scope" value="Bacteria"/>
</dbReference>
<proteinExistence type="predicted"/>
<evidence type="ECO:0000256" key="1">
    <source>
        <dbReference type="SAM" id="MobiDB-lite"/>
    </source>
</evidence>
<dbReference type="AlphaFoldDB" id="Q5L9W4"/>
<reference evidence="3 4" key="1">
    <citation type="journal article" date="2005" name="Science">
        <title>Extensive DNA inversions in the B. fragilis genome control variable gene expression.</title>
        <authorList>
            <person name="Cerdeno-Tarraga A.M."/>
            <person name="Patrick S."/>
            <person name="Crosmann L."/>
            <person name="Blakely G."/>
            <person name="Abratt V."/>
            <person name="Lennard N."/>
            <person name="Duerden B."/>
            <person name="Poxton I."/>
            <person name="Harris B."/>
            <person name="Quail M.A."/>
            <person name="Barron A."/>
            <person name="Clarck L."/>
            <person name="Corton C."/>
            <person name="Doggett J."/>
            <person name="Holden M.T.G."/>
            <person name="Larke N."/>
            <person name="Line A."/>
            <person name="Lord A."/>
            <person name="Norbertczak H."/>
            <person name="Ormond D."/>
            <person name="Price C."/>
            <person name="Rabbinowitsch E."/>
            <person name="Woodward J."/>
            <person name="Barrel B.G."/>
            <person name="Parkhill J."/>
        </authorList>
    </citation>
    <scope>NUCLEOTIDE SEQUENCE [LARGE SCALE GENOMIC DNA]</scope>
    <source>
        <strain evidence="4">ATCC 25285 / DSM 2151 / CCUG 4856 / JCM 11019 / LMG 10263 / NCTC 9343 / Onslow / VPI 2553 / EN-2</strain>
    </source>
</reference>
<dbReference type="KEGG" id="bfs:BF9343_3331"/>
<dbReference type="PaxDb" id="272559-BF9343_3331"/>
<keyword evidence="2" id="KW-0812">Transmembrane</keyword>
<evidence type="ECO:0000313" key="4">
    <source>
        <dbReference type="Proteomes" id="UP000006731"/>
    </source>
</evidence>
<feature type="region of interest" description="Disordered" evidence="1">
    <location>
        <begin position="107"/>
        <end position="128"/>
    </location>
</feature>
<protein>
    <submittedName>
        <fullName evidence="3">Membrane protein</fullName>
    </submittedName>
</protein>
<feature type="transmembrane region" description="Helical" evidence="2">
    <location>
        <begin position="6"/>
        <end position="27"/>
    </location>
</feature>
<keyword evidence="2" id="KW-1133">Transmembrane helix</keyword>
<keyword evidence="4" id="KW-1185">Reference proteome</keyword>